<evidence type="ECO:0000256" key="6">
    <source>
        <dbReference type="ARBA" id="ARBA00023053"/>
    </source>
</evidence>
<keyword evidence="6" id="KW-0915">Sodium</keyword>
<comment type="similarity">
    <text evidence="10">Belongs to the NhaD Na(+)/H(+) (TC 2.A.62) antiporter family.</text>
</comment>
<evidence type="ECO:0000256" key="11">
    <source>
        <dbReference type="SAM" id="Phobius"/>
    </source>
</evidence>
<dbReference type="GO" id="GO:0006814">
    <property type="term" value="P:sodium ion transport"/>
    <property type="evidence" value="ECO:0007669"/>
    <property type="project" value="UniProtKB-KW"/>
</dbReference>
<evidence type="ECO:0000259" key="12">
    <source>
        <dbReference type="Pfam" id="PF03600"/>
    </source>
</evidence>
<feature type="transmembrane region" description="Helical" evidence="11">
    <location>
        <begin position="438"/>
        <end position="456"/>
    </location>
</feature>
<keyword evidence="14" id="KW-1185">Reference proteome</keyword>
<feature type="transmembrane region" description="Helical" evidence="11">
    <location>
        <begin position="272"/>
        <end position="289"/>
    </location>
</feature>
<name>A0A2U2BCW2_9BACT</name>
<keyword evidence="8 11" id="KW-0472">Membrane</keyword>
<evidence type="ECO:0000256" key="4">
    <source>
        <dbReference type="ARBA" id="ARBA00022692"/>
    </source>
</evidence>
<organism evidence="13 14">
    <name type="scientific">Marinilabilia rubra</name>
    <dbReference type="NCBI Taxonomy" id="2162893"/>
    <lineage>
        <taxon>Bacteria</taxon>
        <taxon>Pseudomonadati</taxon>
        <taxon>Bacteroidota</taxon>
        <taxon>Bacteroidia</taxon>
        <taxon>Marinilabiliales</taxon>
        <taxon>Marinilabiliaceae</taxon>
        <taxon>Marinilabilia</taxon>
    </lineage>
</organism>
<dbReference type="PANTHER" id="PTHR43269:SF2">
    <property type="entry name" value="SODIUM_PROTON ANTIPORTER 1-RELATED"/>
    <property type="match status" value="1"/>
</dbReference>
<protein>
    <submittedName>
        <fullName evidence="13">Sodium:proton antiporter</fullName>
    </submittedName>
</protein>
<feature type="transmembrane region" description="Helical" evidence="11">
    <location>
        <begin position="29"/>
        <end position="49"/>
    </location>
</feature>
<evidence type="ECO:0000256" key="8">
    <source>
        <dbReference type="ARBA" id="ARBA00023136"/>
    </source>
</evidence>
<evidence type="ECO:0000256" key="1">
    <source>
        <dbReference type="ARBA" id="ARBA00004141"/>
    </source>
</evidence>
<feature type="transmembrane region" description="Helical" evidence="11">
    <location>
        <begin position="88"/>
        <end position="105"/>
    </location>
</feature>
<feature type="transmembrane region" description="Helical" evidence="11">
    <location>
        <begin position="398"/>
        <end position="426"/>
    </location>
</feature>
<dbReference type="Pfam" id="PF03600">
    <property type="entry name" value="CitMHS"/>
    <property type="match status" value="1"/>
</dbReference>
<dbReference type="EMBL" id="QEWP01000002">
    <property type="protein sequence ID" value="PWE00900.1"/>
    <property type="molecule type" value="Genomic_DNA"/>
</dbReference>
<dbReference type="PANTHER" id="PTHR43269">
    <property type="entry name" value="SODIUM/PROTON ANTIPORTER 1-RELATED"/>
    <property type="match status" value="1"/>
</dbReference>
<comment type="subcellular location">
    <subcellularLocation>
        <location evidence="1">Membrane</location>
        <topology evidence="1">Multi-pass membrane protein</topology>
    </subcellularLocation>
</comment>
<evidence type="ECO:0000256" key="7">
    <source>
        <dbReference type="ARBA" id="ARBA00023065"/>
    </source>
</evidence>
<dbReference type="AlphaFoldDB" id="A0A2U2BCW2"/>
<comment type="caution">
    <text evidence="13">The sequence shown here is derived from an EMBL/GenBank/DDBJ whole genome shotgun (WGS) entry which is preliminary data.</text>
</comment>
<dbReference type="InterPro" id="IPR004680">
    <property type="entry name" value="Cit_transptr-like_dom"/>
</dbReference>
<evidence type="ECO:0000256" key="9">
    <source>
        <dbReference type="ARBA" id="ARBA00023201"/>
    </source>
</evidence>
<keyword evidence="4 11" id="KW-0812">Transmembrane</keyword>
<feature type="transmembrane region" description="Helical" evidence="11">
    <location>
        <begin position="126"/>
        <end position="153"/>
    </location>
</feature>
<feature type="transmembrane region" description="Helical" evidence="11">
    <location>
        <begin position="309"/>
        <end position="331"/>
    </location>
</feature>
<sequence>MFYAMVVVFVVGYGLIVFEHVNKIDKAATALFTGALLWTLLVIDAPSIMHLHLNSNWMEYSSEFGMGGPEHVMDFITQHAVIEHLGDVASIIFFLLGAMTIVEVIDRYQGFRIITDRIHTTNRIKLLWIISILTFFISAVLDNLTTTIVMIALLQKLLSKQDNRWLFSGMVVIAANAGGAWSPMGDVTTIMLWIGGQITAAGIVKTLILPSLITMLVPLGILSVVMKGATNRPLLEADESAEFVPFNDRLVILILGIMALVAVPVFKGLTQLPPFLGMLFGLGALWMYTDSRLKRTNVLDKRKLSIVKILERVDVASILFFLGILLAVAALQTAGHLNLVAQWLDNNVSNIYGINIIIGFLSAVVDNVPLVAASMGMYEVPQVADMATMSHFFVDGNFWSFLAYCSGTGGSVLIIGSAAGVAAMSMEGIPFFWYVKRISLLALIGYLAGAGTYLLMFA</sequence>
<evidence type="ECO:0000313" key="13">
    <source>
        <dbReference type="EMBL" id="PWE00900.1"/>
    </source>
</evidence>
<feature type="transmembrane region" description="Helical" evidence="11">
    <location>
        <begin position="246"/>
        <end position="265"/>
    </location>
</feature>
<gene>
    <name evidence="13" type="ORF">DDZ16_04080</name>
</gene>
<evidence type="ECO:0000256" key="2">
    <source>
        <dbReference type="ARBA" id="ARBA00022448"/>
    </source>
</evidence>
<keyword evidence="2" id="KW-0813">Transport</keyword>
<feature type="transmembrane region" description="Helical" evidence="11">
    <location>
        <begin position="206"/>
        <end position="226"/>
    </location>
</feature>
<keyword evidence="7" id="KW-0406">Ion transport</keyword>
<accession>A0A2U2BCW2</accession>
<feature type="domain" description="Citrate transporter-like" evidence="12">
    <location>
        <begin position="14"/>
        <end position="376"/>
    </location>
</feature>
<keyword evidence="9" id="KW-0739">Sodium transport</keyword>
<evidence type="ECO:0000256" key="5">
    <source>
        <dbReference type="ARBA" id="ARBA00022989"/>
    </source>
</evidence>
<keyword evidence="5 11" id="KW-1133">Transmembrane helix</keyword>
<dbReference type="Proteomes" id="UP000244956">
    <property type="component" value="Unassembled WGS sequence"/>
</dbReference>
<dbReference type="NCBIfam" id="NF038006">
    <property type="entry name" value="NhaD_1"/>
    <property type="match status" value="1"/>
</dbReference>
<proteinExistence type="inferred from homology"/>
<feature type="transmembrane region" description="Helical" evidence="11">
    <location>
        <begin position="352"/>
        <end position="378"/>
    </location>
</feature>
<evidence type="ECO:0000313" key="14">
    <source>
        <dbReference type="Proteomes" id="UP000244956"/>
    </source>
</evidence>
<keyword evidence="3" id="KW-0050">Antiport</keyword>
<dbReference type="OrthoDB" id="9772058at2"/>
<dbReference type="GO" id="GO:0015297">
    <property type="term" value="F:antiporter activity"/>
    <property type="evidence" value="ECO:0007669"/>
    <property type="project" value="UniProtKB-KW"/>
</dbReference>
<evidence type="ECO:0000256" key="3">
    <source>
        <dbReference type="ARBA" id="ARBA00022449"/>
    </source>
</evidence>
<feature type="transmembrane region" description="Helical" evidence="11">
    <location>
        <begin position="6"/>
        <end position="22"/>
    </location>
</feature>
<dbReference type="GO" id="GO:0016020">
    <property type="term" value="C:membrane"/>
    <property type="evidence" value="ECO:0007669"/>
    <property type="project" value="UniProtKB-SubCell"/>
</dbReference>
<evidence type="ECO:0000256" key="10">
    <source>
        <dbReference type="ARBA" id="ARBA00025753"/>
    </source>
</evidence>
<reference evidence="13 14" key="1">
    <citation type="submission" date="2018-05" db="EMBL/GenBank/DDBJ databases">
        <title>Marinilabilia rubrum sp. nov., isolated from saltern sediment.</title>
        <authorList>
            <person name="Zhang R."/>
        </authorList>
    </citation>
    <scope>NUCLEOTIDE SEQUENCE [LARGE SCALE GENOMIC DNA]</scope>
    <source>
        <strain evidence="13 14">WTE16</strain>
    </source>
</reference>
<dbReference type="InterPro" id="IPR045016">
    <property type="entry name" value="NhaD-like"/>
</dbReference>